<accession>A0A1H3GV18</accession>
<dbReference type="STRING" id="589385.SAMN05421504_104413"/>
<keyword evidence="3" id="KW-1185">Reference proteome</keyword>
<feature type="region of interest" description="Disordered" evidence="1">
    <location>
        <begin position="121"/>
        <end position="148"/>
    </location>
</feature>
<evidence type="ECO:0000256" key="1">
    <source>
        <dbReference type="SAM" id="MobiDB-lite"/>
    </source>
</evidence>
<dbReference type="OrthoDB" id="3638656at2"/>
<dbReference type="AlphaFoldDB" id="A0A1H3GV18"/>
<dbReference type="Proteomes" id="UP000199515">
    <property type="component" value="Unassembled WGS sequence"/>
</dbReference>
<name>A0A1H3GV18_9PSEU</name>
<proteinExistence type="predicted"/>
<dbReference type="Pfam" id="PF06013">
    <property type="entry name" value="WXG100"/>
    <property type="match status" value="1"/>
</dbReference>
<dbReference type="SUPFAM" id="SSF140453">
    <property type="entry name" value="EsxAB dimer-like"/>
    <property type="match status" value="1"/>
</dbReference>
<dbReference type="InterPro" id="IPR010310">
    <property type="entry name" value="T7SS_ESAT-6-like"/>
</dbReference>
<reference evidence="2 3" key="1">
    <citation type="submission" date="2016-10" db="EMBL/GenBank/DDBJ databases">
        <authorList>
            <person name="de Groot N.N."/>
        </authorList>
    </citation>
    <scope>NUCLEOTIDE SEQUENCE [LARGE SCALE GENOMIC DNA]</scope>
    <source>
        <strain evidence="2 3">CPCC 202699</strain>
    </source>
</reference>
<feature type="compositionally biased region" description="Low complexity" evidence="1">
    <location>
        <begin position="461"/>
        <end position="471"/>
    </location>
</feature>
<dbReference type="Gene3D" id="1.10.287.1060">
    <property type="entry name" value="ESAT-6-like"/>
    <property type="match status" value="1"/>
</dbReference>
<feature type="region of interest" description="Disordered" evidence="1">
    <location>
        <begin position="169"/>
        <end position="211"/>
    </location>
</feature>
<organism evidence="2 3">
    <name type="scientific">Amycolatopsis xylanica</name>
    <dbReference type="NCBI Taxonomy" id="589385"/>
    <lineage>
        <taxon>Bacteria</taxon>
        <taxon>Bacillati</taxon>
        <taxon>Actinomycetota</taxon>
        <taxon>Actinomycetes</taxon>
        <taxon>Pseudonocardiales</taxon>
        <taxon>Pseudonocardiaceae</taxon>
        <taxon>Amycolatopsis</taxon>
    </lineage>
</organism>
<protein>
    <submittedName>
        <fullName evidence="2">Uncharacterized conserved protein YukE</fullName>
    </submittedName>
</protein>
<sequence length="498" mass="50789">MGYVSADPPPPEGIESLSGLSFEQLAQLINEVGPEVFYQRAAAFDQAGARLQEVLDQVRREERAMQDFWDGQVAESFGNVVYELTARITSLLQTIQSPGYGTLLRQAGDQLAMHQQRMRDLQLAKAEQDSAPPAPEAPAPEVVGQDQKQRALQIVSDLSQAYQQIGSGMAPPVDAPDAPGTQNTVTDVVGDGGPDTGNPETAKYATGGGGSSGGGGFLGAGLLVGGMAKTATGGSLLRQASSSGQMVTAPAQQASGVQKVFQPTVDIVPPVLGQPAQRSAAAPSTVGAPLVMPGAVVGRKPEKKQTTTTTNAAVKEQAIAEPVAPVQGVKPVTVSTTDVPVVDKPIASVANGPSEIAAPKHAVATGSASTGGIRLPSVEVAPLANQAPVRPLPAELAALPTGGYSMTSGGATPVAAASSHAAATGGMPMAPMMMGGLRGTDQDTERDVDAMLTEDPDVWDPAIGAPAAIGRPARKPEPEVPLTDLLPADLTGSPSRRI</sequence>
<evidence type="ECO:0000313" key="3">
    <source>
        <dbReference type="Proteomes" id="UP000199515"/>
    </source>
</evidence>
<evidence type="ECO:0000313" key="2">
    <source>
        <dbReference type="EMBL" id="SDY07146.1"/>
    </source>
</evidence>
<gene>
    <name evidence="2" type="ORF">SAMN05421504_104413</name>
</gene>
<feature type="region of interest" description="Disordered" evidence="1">
    <location>
        <begin position="453"/>
        <end position="498"/>
    </location>
</feature>
<dbReference type="RefSeq" id="WP_091291268.1">
    <property type="nucleotide sequence ID" value="NZ_FNON01000004.1"/>
</dbReference>
<dbReference type="EMBL" id="FNON01000004">
    <property type="protein sequence ID" value="SDY07146.1"/>
    <property type="molecule type" value="Genomic_DNA"/>
</dbReference>
<dbReference type="InterPro" id="IPR036689">
    <property type="entry name" value="ESAT-6-like_sf"/>
</dbReference>